<organism evidence="8 9">
    <name type="scientific">Seiridium unicorne</name>
    <dbReference type="NCBI Taxonomy" id="138068"/>
    <lineage>
        <taxon>Eukaryota</taxon>
        <taxon>Fungi</taxon>
        <taxon>Dikarya</taxon>
        <taxon>Ascomycota</taxon>
        <taxon>Pezizomycotina</taxon>
        <taxon>Sordariomycetes</taxon>
        <taxon>Xylariomycetidae</taxon>
        <taxon>Amphisphaeriales</taxon>
        <taxon>Sporocadaceae</taxon>
        <taxon>Seiridium</taxon>
    </lineage>
</organism>
<dbReference type="Proteomes" id="UP001408356">
    <property type="component" value="Unassembled WGS sequence"/>
</dbReference>
<accession>A0ABR2VES1</accession>
<feature type="compositionally biased region" description="Basic and acidic residues" evidence="5">
    <location>
        <begin position="392"/>
        <end position="409"/>
    </location>
</feature>
<keyword evidence="6" id="KW-0732">Signal</keyword>
<feature type="compositionally biased region" description="Polar residues" evidence="5">
    <location>
        <begin position="556"/>
        <end position="605"/>
    </location>
</feature>
<feature type="compositionally biased region" description="Low complexity" evidence="5">
    <location>
        <begin position="526"/>
        <end position="555"/>
    </location>
</feature>
<sequence>MLFLRNLRLAALLIALSSGRGQAAADSSPPTAVSDATKPKPTTPATQPTCESRTVNYITHTLPQQCLTSSPTPAAATASDPTAVGSPIASSAAEPASSSHPGPAADEHELDGDGNDLSTGAFMSFEEWKEMMLQKSGQENLENRPRKPHDGRGDAPGEDYGSIGEEGEIALDFDAYSNKISEITSAGKPAQKEKAKAKEDSAVEKVSYDEGLGHVHRSKDAGKTCKERFSYASFDAGATVLKTSPKAQNPKAILVENKDAYMLMECGTENKFFIVELSDDILVDTVVLANFEFFSSMVRQFRVSVSDRYPVKLEKWKVLGEHTARNSRDIQPFLIEHPQIWARYLRIEILSHYGKEFYCPLSLLRVHGTRMLDSWKEADPNDAESELDGDEEIAKSAKSSEEPTDRSEPIEVVVEETQVEEVVQPENETFDLHQSNVKPFWDPFYFQDHFQPSSTCALDEGPAKPSQTLPTEEEKERNAAPARPKAAATAEDSREATSSSTREASGKTPAAETGTHVTSDLPKEYSSTPSSRNMTSSESVAAPAPSSASGSAQTSFDKPSSTISARPTAPQTPKSKPAAASTSLKPPSSKSHSQKVSNGTTSRNKTVTVTSSSASASPTVQDSFFKQLTKRLHNLESNTTLSMQYIESQSKFLQEALAKLERRHAAKVDLFLDSLNKTVMTELREFRSQYDQIWQSTVIALESQREKFEHENVALSTRVGLLADEVVFQKRMAIVQSILLLGCLVLVVFGRGIGNAGLELYYPSQLQGSFSRLASPLYPTTPKGVGRAPTQLRPGPVLGSHEDINGTTPGRGLASDSETSATSPRPRMAQSPSPEPRPQVQRHLSLPENRRPSPSRSVSEVAGLELYQPPTPASLDAGYDSEPPHMPSLPGPDYFSTRTNGHHENTRASTSTETTTVPTRNNITSRLPTPVSDVDDHANEDGQPRGVTRMPTSGASSVKPLPALPEEHQD</sequence>
<feature type="signal peptide" evidence="6">
    <location>
        <begin position="1"/>
        <end position="25"/>
    </location>
</feature>
<feature type="region of interest" description="Disordered" evidence="5">
    <location>
        <begin position="134"/>
        <end position="163"/>
    </location>
</feature>
<evidence type="ECO:0000256" key="1">
    <source>
        <dbReference type="ARBA" id="ARBA00004308"/>
    </source>
</evidence>
<dbReference type="PROSITE" id="PS51469">
    <property type="entry name" value="SUN"/>
    <property type="match status" value="1"/>
</dbReference>
<proteinExistence type="predicted"/>
<dbReference type="Gene3D" id="2.60.120.260">
    <property type="entry name" value="Galactose-binding domain-like"/>
    <property type="match status" value="1"/>
</dbReference>
<comment type="caution">
    <text evidence="8">The sequence shown here is derived from an EMBL/GenBank/DDBJ whole genome shotgun (WGS) entry which is preliminary data.</text>
</comment>
<feature type="region of interest" description="Disordered" evidence="5">
    <location>
        <begin position="377"/>
        <end position="410"/>
    </location>
</feature>
<dbReference type="InterPro" id="IPR045120">
    <property type="entry name" value="Suco/Slp1-like"/>
</dbReference>
<dbReference type="Pfam" id="PF07738">
    <property type="entry name" value="Sad1_UNC"/>
    <property type="match status" value="1"/>
</dbReference>
<gene>
    <name evidence="8" type="ORF">SUNI508_13026</name>
</gene>
<comment type="subcellular location">
    <subcellularLocation>
        <location evidence="1">Endomembrane system</location>
    </subcellularLocation>
</comment>
<evidence type="ECO:0000256" key="2">
    <source>
        <dbReference type="ARBA" id="ARBA00022692"/>
    </source>
</evidence>
<dbReference type="PANTHER" id="PTHR12953">
    <property type="entry name" value="MEMBRANE PROTEIN CH1 RELATED"/>
    <property type="match status" value="1"/>
</dbReference>
<dbReference type="InterPro" id="IPR012919">
    <property type="entry name" value="SUN_dom"/>
</dbReference>
<feature type="compositionally biased region" description="Low complexity" evidence="5">
    <location>
        <begin position="68"/>
        <end position="104"/>
    </location>
</feature>
<feature type="compositionally biased region" description="Basic and acidic residues" evidence="5">
    <location>
        <begin position="934"/>
        <end position="943"/>
    </location>
</feature>
<feature type="region of interest" description="Disordered" evidence="5">
    <location>
        <begin position="779"/>
        <end position="970"/>
    </location>
</feature>
<keyword evidence="9" id="KW-1185">Reference proteome</keyword>
<dbReference type="EMBL" id="JARVKF010000017">
    <property type="protein sequence ID" value="KAK9425418.1"/>
    <property type="molecule type" value="Genomic_DNA"/>
</dbReference>
<evidence type="ECO:0000256" key="5">
    <source>
        <dbReference type="SAM" id="MobiDB-lite"/>
    </source>
</evidence>
<feature type="compositionally biased region" description="Low complexity" evidence="5">
    <location>
        <begin position="479"/>
        <end position="490"/>
    </location>
</feature>
<reference evidence="8 9" key="1">
    <citation type="journal article" date="2024" name="J. Plant Pathol.">
        <title>Sequence and assembly of the genome of Seiridium unicorne, isolate CBS 538.82, causal agent of cypress canker disease.</title>
        <authorList>
            <person name="Scali E."/>
            <person name="Rocca G.D."/>
            <person name="Danti R."/>
            <person name="Garbelotto M."/>
            <person name="Barberini S."/>
            <person name="Baroncelli R."/>
            <person name="Emiliani G."/>
        </authorList>
    </citation>
    <scope>NUCLEOTIDE SEQUENCE [LARGE SCALE GENOMIC DNA]</scope>
    <source>
        <strain evidence="8 9">BM-138-508</strain>
    </source>
</reference>
<evidence type="ECO:0000259" key="7">
    <source>
        <dbReference type="PROSITE" id="PS51469"/>
    </source>
</evidence>
<evidence type="ECO:0000256" key="4">
    <source>
        <dbReference type="ARBA" id="ARBA00023136"/>
    </source>
</evidence>
<evidence type="ECO:0000256" key="6">
    <source>
        <dbReference type="SAM" id="SignalP"/>
    </source>
</evidence>
<feature type="region of interest" description="Disordered" evidence="5">
    <location>
        <begin position="452"/>
        <end position="614"/>
    </location>
</feature>
<dbReference type="PANTHER" id="PTHR12953:SF0">
    <property type="entry name" value="SUN DOMAIN-CONTAINING OSSIFICATION FACTOR"/>
    <property type="match status" value="1"/>
</dbReference>
<keyword evidence="4" id="KW-0472">Membrane</keyword>
<feature type="domain" description="SUN" evidence="7">
    <location>
        <begin position="210"/>
        <end position="371"/>
    </location>
</feature>
<feature type="compositionally biased region" description="Low complexity" evidence="5">
    <location>
        <begin position="844"/>
        <end position="861"/>
    </location>
</feature>
<evidence type="ECO:0000256" key="3">
    <source>
        <dbReference type="ARBA" id="ARBA00022989"/>
    </source>
</evidence>
<evidence type="ECO:0000313" key="8">
    <source>
        <dbReference type="EMBL" id="KAK9425418.1"/>
    </source>
</evidence>
<feature type="region of interest" description="Disordered" evidence="5">
    <location>
        <begin position="66"/>
        <end position="119"/>
    </location>
</feature>
<feature type="compositionally biased region" description="Low complexity" evidence="5">
    <location>
        <begin position="907"/>
        <end position="925"/>
    </location>
</feature>
<feature type="chain" id="PRO_5046892871" description="SUN domain-containing protein" evidence="6">
    <location>
        <begin position="26"/>
        <end position="970"/>
    </location>
</feature>
<keyword evidence="3" id="KW-1133">Transmembrane helix</keyword>
<evidence type="ECO:0000313" key="9">
    <source>
        <dbReference type="Proteomes" id="UP001408356"/>
    </source>
</evidence>
<feature type="compositionally biased region" description="Basic and acidic residues" evidence="5">
    <location>
        <begin position="141"/>
        <end position="155"/>
    </location>
</feature>
<feature type="compositionally biased region" description="Acidic residues" evidence="5">
    <location>
        <begin position="380"/>
        <end position="391"/>
    </location>
</feature>
<feature type="compositionally biased region" description="Low complexity" evidence="5">
    <location>
        <begin position="39"/>
        <end position="49"/>
    </location>
</feature>
<feature type="region of interest" description="Disordered" evidence="5">
    <location>
        <begin position="20"/>
        <end position="49"/>
    </location>
</feature>
<name>A0ABR2VES1_9PEZI</name>
<protein>
    <recommendedName>
        <fullName evidence="7">SUN domain-containing protein</fullName>
    </recommendedName>
</protein>
<keyword evidence="2" id="KW-0812">Transmembrane</keyword>